<protein>
    <submittedName>
        <fullName evidence="1">Uncharacterized protein</fullName>
    </submittedName>
</protein>
<dbReference type="STRING" id="5539.A0A3E2GWC9"/>
<organism evidence="1 2">
    <name type="scientific">Scytalidium lignicola</name>
    <name type="common">Hyphomycete</name>
    <dbReference type="NCBI Taxonomy" id="5539"/>
    <lineage>
        <taxon>Eukaryota</taxon>
        <taxon>Fungi</taxon>
        <taxon>Dikarya</taxon>
        <taxon>Ascomycota</taxon>
        <taxon>Pezizomycotina</taxon>
        <taxon>Leotiomycetes</taxon>
        <taxon>Leotiomycetes incertae sedis</taxon>
        <taxon>Scytalidium</taxon>
    </lineage>
</organism>
<sequence>MPPQTILSVLSRENPTPKPWHIGPAPNTLNREWQEFEDWKLWNEFNLEKLRAIYKDILDVPWRNAPDKNEMPDLDLTYGDEDGFEHQILSRDTVATVNIALRRVHQLHNHLPLLHLGWRGRSDYEEDNRINPD</sequence>
<dbReference type="OrthoDB" id="4583042at2759"/>
<feature type="non-terminal residue" evidence="1">
    <location>
        <position position="133"/>
    </location>
</feature>
<feature type="non-terminal residue" evidence="1">
    <location>
        <position position="1"/>
    </location>
</feature>
<reference evidence="1 2" key="1">
    <citation type="submission" date="2018-05" db="EMBL/GenBank/DDBJ databases">
        <title>Draft genome sequence of Scytalidium lignicola DSM 105466, a ubiquitous saprotrophic fungus.</title>
        <authorList>
            <person name="Buettner E."/>
            <person name="Gebauer A.M."/>
            <person name="Hofrichter M."/>
            <person name="Liers C."/>
            <person name="Kellner H."/>
        </authorList>
    </citation>
    <scope>NUCLEOTIDE SEQUENCE [LARGE SCALE GENOMIC DNA]</scope>
    <source>
        <strain evidence="1 2">DSM 105466</strain>
    </source>
</reference>
<evidence type="ECO:0000313" key="1">
    <source>
        <dbReference type="EMBL" id="RFU25410.1"/>
    </source>
</evidence>
<comment type="caution">
    <text evidence="1">The sequence shown here is derived from an EMBL/GenBank/DDBJ whole genome shotgun (WGS) entry which is preliminary data.</text>
</comment>
<dbReference type="AlphaFoldDB" id="A0A3E2GWC9"/>
<gene>
    <name evidence="1" type="ORF">B7463_g10920</name>
</gene>
<evidence type="ECO:0000313" key="2">
    <source>
        <dbReference type="Proteomes" id="UP000258309"/>
    </source>
</evidence>
<dbReference type="Proteomes" id="UP000258309">
    <property type="component" value="Unassembled WGS sequence"/>
</dbReference>
<accession>A0A3E2GWC9</accession>
<keyword evidence="2" id="KW-1185">Reference proteome</keyword>
<proteinExistence type="predicted"/>
<dbReference type="EMBL" id="NCSJ02000335">
    <property type="protein sequence ID" value="RFU25410.1"/>
    <property type="molecule type" value="Genomic_DNA"/>
</dbReference>
<name>A0A3E2GWC9_SCYLI</name>